<gene>
    <name evidence="4" type="ORF">TBRA_LOCUS12719</name>
</gene>
<keyword evidence="1" id="KW-0677">Repeat</keyword>
<dbReference type="PANTHER" id="PTHR24161:SF124">
    <property type="entry name" value="TRANSIENT RECEPTOR POTENTIAL CHANNEL PYREXIA"/>
    <property type="match status" value="1"/>
</dbReference>
<dbReference type="OrthoDB" id="496981at2759"/>
<evidence type="ECO:0000256" key="2">
    <source>
        <dbReference type="ARBA" id="ARBA00023043"/>
    </source>
</evidence>
<evidence type="ECO:0000313" key="4">
    <source>
        <dbReference type="EMBL" id="CAB0041033.1"/>
    </source>
</evidence>
<evidence type="ECO:0000256" key="1">
    <source>
        <dbReference type="ARBA" id="ARBA00022737"/>
    </source>
</evidence>
<dbReference type="Proteomes" id="UP000479190">
    <property type="component" value="Unassembled WGS sequence"/>
</dbReference>
<name>A0A6H5J0Z3_9HYME</name>
<evidence type="ECO:0000256" key="3">
    <source>
        <dbReference type="PROSITE-ProRule" id="PRU00023"/>
    </source>
</evidence>
<evidence type="ECO:0000313" key="5">
    <source>
        <dbReference type="Proteomes" id="UP000479190"/>
    </source>
</evidence>
<dbReference type="Gene3D" id="1.25.40.20">
    <property type="entry name" value="Ankyrin repeat-containing domain"/>
    <property type="match status" value="1"/>
</dbReference>
<keyword evidence="2 3" id="KW-0040">ANK repeat</keyword>
<dbReference type="Pfam" id="PF12796">
    <property type="entry name" value="Ank_2"/>
    <property type="match status" value="1"/>
</dbReference>
<sequence length="510" mass="58998">MERNLFTNIINSSSLYNKRVNEVAAVFSTTADVQNNMSSSSSSESDDYEDTDQLGKLEKLKSLRDQFNCEIQEERREFICQLRPLIINWTDELPNLHDIFRPVDIDWLLEESVRSNARFFESETTPFVQFVIDTGFKDEPKFDEDGKPLLRRTTPLHHAFNGQIIGSQRLRARIERGFTRTPLHCALQRQGEHREEVVELLLRSGADPNMVDKWGSTPLHVICQGKYEDDLVKFFFKVNDELKQKVLVDVRNHEGLTPLQLAVSNLLPDVVDVLLDRGADLTSFVFPTASVFAEKFGYYKIPGWFTNEYKLRMASGALIIVERLEKRGYVMGRDDALTIMHFFAEYELFKEPEYFDEGWFSDEAFAKEAKKILIIPTKLIDELGHDGEEVVRNPEESLERPSLSLYDLIRLHPEEAAKRLAYTDYFELWRPSKLWGLRQDSREACTTHLCEILTRGFFRRWALDPFMQLTRNQLPILCCDIIVKKLVNEDLFRVCLAAGGKTKGGSNEAK</sequence>
<dbReference type="InterPro" id="IPR036770">
    <property type="entry name" value="Ankyrin_rpt-contain_sf"/>
</dbReference>
<dbReference type="SMART" id="SM00248">
    <property type="entry name" value="ANK"/>
    <property type="match status" value="3"/>
</dbReference>
<dbReference type="EMBL" id="CADCXV010001083">
    <property type="protein sequence ID" value="CAB0041033.1"/>
    <property type="molecule type" value="Genomic_DNA"/>
</dbReference>
<feature type="repeat" description="ANK" evidence="3">
    <location>
        <begin position="254"/>
        <end position="281"/>
    </location>
</feature>
<accession>A0A6H5J0Z3</accession>
<feature type="repeat" description="ANK" evidence="3">
    <location>
        <begin position="178"/>
        <end position="213"/>
    </location>
</feature>
<dbReference type="PROSITE" id="PS50088">
    <property type="entry name" value="ANK_REPEAT"/>
    <property type="match status" value="2"/>
</dbReference>
<dbReference type="AlphaFoldDB" id="A0A6H5J0Z3"/>
<organism evidence="4 5">
    <name type="scientific">Trichogramma brassicae</name>
    <dbReference type="NCBI Taxonomy" id="86971"/>
    <lineage>
        <taxon>Eukaryota</taxon>
        <taxon>Metazoa</taxon>
        <taxon>Ecdysozoa</taxon>
        <taxon>Arthropoda</taxon>
        <taxon>Hexapoda</taxon>
        <taxon>Insecta</taxon>
        <taxon>Pterygota</taxon>
        <taxon>Neoptera</taxon>
        <taxon>Endopterygota</taxon>
        <taxon>Hymenoptera</taxon>
        <taxon>Apocrita</taxon>
        <taxon>Proctotrupomorpha</taxon>
        <taxon>Chalcidoidea</taxon>
        <taxon>Trichogrammatidae</taxon>
        <taxon>Trichogramma</taxon>
    </lineage>
</organism>
<keyword evidence="5" id="KW-1185">Reference proteome</keyword>
<dbReference type="InterPro" id="IPR002110">
    <property type="entry name" value="Ankyrin_rpt"/>
</dbReference>
<dbReference type="SUPFAM" id="SSF48403">
    <property type="entry name" value="Ankyrin repeat"/>
    <property type="match status" value="1"/>
</dbReference>
<dbReference type="PANTHER" id="PTHR24161">
    <property type="entry name" value="ANK_REP_REGION DOMAIN-CONTAINING PROTEIN-RELATED"/>
    <property type="match status" value="1"/>
</dbReference>
<dbReference type="PROSITE" id="PS50297">
    <property type="entry name" value="ANK_REP_REGION"/>
    <property type="match status" value="2"/>
</dbReference>
<proteinExistence type="predicted"/>
<reference evidence="4 5" key="1">
    <citation type="submission" date="2020-02" db="EMBL/GenBank/DDBJ databases">
        <authorList>
            <person name="Ferguson B K."/>
        </authorList>
    </citation>
    <scope>NUCLEOTIDE SEQUENCE [LARGE SCALE GENOMIC DNA]</scope>
</reference>
<protein>
    <submittedName>
        <fullName evidence="4">Uncharacterized protein</fullName>
    </submittedName>
</protein>